<dbReference type="NCBIfam" id="TIGR03344">
    <property type="entry name" value="VI_effect_Hcp1"/>
    <property type="match status" value="1"/>
</dbReference>
<protein>
    <submittedName>
        <fullName evidence="1">Hcp family type VI secretion system effector</fullName>
    </submittedName>
</protein>
<sequence length="159" mass="17951">MANIIYLKINEKKQGLISSGCSSENSIGNLYQCGHEDQIYIYELSHALSREQNVNHFPITIKKPLDKSTPLLGVAISNNEELDCIFELYRTDSNGGIALYFTIKITNATISNIDIICPNSLTHNDVQPQEIISLKYKSITWQHHLAGTSGYSIWDDRVY</sequence>
<dbReference type="AlphaFoldDB" id="A0AAJ1J9S9"/>
<proteinExistence type="predicted"/>
<dbReference type="InterPro" id="IPR008514">
    <property type="entry name" value="T6SS_Hcp"/>
</dbReference>
<dbReference type="SUPFAM" id="SSF141452">
    <property type="entry name" value="Hcp1-like"/>
    <property type="match status" value="1"/>
</dbReference>
<dbReference type="PANTHER" id="PTHR34319:SF7">
    <property type="entry name" value="HNH ENDONUCLEASE DOMAIN-CONTAINING PROTEIN"/>
    <property type="match status" value="1"/>
</dbReference>
<reference evidence="1" key="1">
    <citation type="submission" date="2021-08" db="EMBL/GenBank/DDBJ databases">
        <authorList>
            <person name="Papudeshi B."/>
            <person name="Bashey-Visser F."/>
        </authorList>
    </citation>
    <scope>NUCLEOTIDE SEQUENCE</scope>
    <source>
        <strain evidence="1">MC_266_E_2016</strain>
    </source>
</reference>
<dbReference type="Proteomes" id="UP001222434">
    <property type="component" value="Unassembled WGS sequence"/>
</dbReference>
<gene>
    <name evidence="1" type="ORF">KKJ01_16855</name>
</gene>
<name>A0AAJ1J9S9_XENBV</name>
<evidence type="ECO:0000313" key="1">
    <source>
        <dbReference type="EMBL" id="MDE1479852.1"/>
    </source>
</evidence>
<dbReference type="InterPro" id="IPR052947">
    <property type="entry name" value="T6SS_Hcp1_domain"/>
</dbReference>
<dbReference type="PANTHER" id="PTHR34319">
    <property type="entry name" value="MAJOR EXPORTED PROTEIN"/>
    <property type="match status" value="1"/>
</dbReference>
<dbReference type="EMBL" id="JAILSO010000077">
    <property type="protein sequence ID" value="MDE1479852.1"/>
    <property type="molecule type" value="Genomic_DNA"/>
</dbReference>
<evidence type="ECO:0000313" key="2">
    <source>
        <dbReference type="Proteomes" id="UP001222434"/>
    </source>
</evidence>
<organism evidence="1 2">
    <name type="scientific">Xenorhabdus bovienii</name>
    <name type="common">Xenorhabdus nematophila subsp. bovienii</name>
    <dbReference type="NCBI Taxonomy" id="40576"/>
    <lineage>
        <taxon>Bacteria</taxon>
        <taxon>Pseudomonadati</taxon>
        <taxon>Pseudomonadota</taxon>
        <taxon>Gammaproteobacteria</taxon>
        <taxon>Enterobacterales</taxon>
        <taxon>Morganellaceae</taxon>
        <taxon>Xenorhabdus</taxon>
    </lineage>
</organism>
<dbReference type="Pfam" id="PF05638">
    <property type="entry name" value="T6SS_HCP"/>
    <property type="match status" value="1"/>
</dbReference>
<accession>A0AAJ1J9S9</accession>
<dbReference type="Gene3D" id="2.30.110.20">
    <property type="entry name" value="Hcp1-like"/>
    <property type="match status" value="1"/>
</dbReference>
<dbReference type="InterPro" id="IPR036624">
    <property type="entry name" value="Hcp1-lik_sf"/>
</dbReference>
<comment type="caution">
    <text evidence="1">The sequence shown here is derived from an EMBL/GenBank/DDBJ whole genome shotgun (WGS) entry which is preliminary data.</text>
</comment>
<dbReference type="RefSeq" id="WP_274713367.1">
    <property type="nucleotide sequence ID" value="NZ_JAILSO010000077.1"/>
</dbReference>
<reference evidence="1" key="2">
    <citation type="journal article" date="2022" name="J. Evol. Biol.">
        <title>Pre- and post-association barriers to host switching in sympatric mutualists.</title>
        <authorList>
            <person name="Dinges Z.M."/>
            <person name="Phillips R.K."/>
            <person name="Lively C.M."/>
            <person name="Bashey F."/>
        </authorList>
    </citation>
    <scope>NUCLEOTIDE SEQUENCE</scope>
    <source>
        <strain evidence="1">MC_266_E_2016</strain>
    </source>
</reference>